<keyword evidence="2" id="KW-1185">Reference proteome</keyword>
<reference evidence="1" key="2">
    <citation type="journal article" date="2022" name="New Phytol.">
        <title>Evolutionary transition to the ectomycorrhizal habit in the genomes of a hyperdiverse lineage of mushroom-forming fungi.</title>
        <authorList>
            <person name="Looney B."/>
            <person name="Miyauchi S."/>
            <person name="Morin E."/>
            <person name="Drula E."/>
            <person name="Courty P.E."/>
            <person name="Kohler A."/>
            <person name="Kuo A."/>
            <person name="LaButti K."/>
            <person name="Pangilinan J."/>
            <person name="Lipzen A."/>
            <person name="Riley R."/>
            <person name="Andreopoulos W."/>
            <person name="He G."/>
            <person name="Johnson J."/>
            <person name="Nolan M."/>
            <person name="Tritt A."/>
            <person name="Barry K.W."/>
            <person name="Grigoriev I.V."/>
            <person name="Nagy L.G."/>
            <person name="Hibbett D."/>
            <person name="Henrissat B."/>
            <person name="Matheny P.B."/>
            <person name="Labbe J."/>
            <person name="Martin F.M."/>
        </authorList>
    </citation>
    <scope>NUCLEOTIDE SEQUENCE</scope>
    <source>
        <strain evidence="1">HHB10654</strain>
    </source>
</reference>
<gene>
    <name evidence="1" type="ORF">BV25DRAFT_1993962</name>
</gene>
<evidence type="ECO:0000313" key="2">
    <source>
        <dbReference type="Proteomes" id="UP000814140"/>
    </source>
</evidence>
<accession>A0ACB8SSG9</accession>
<sequence>METPLKKLVHFAPGPSTSPDGSPYSEASSSGSVTSTSTLQYVNAQLISHGFTISPGLSLDGLSNGDSEKVVKCLFAMLSQRMEDMNRTEELSTKLRTLSYDHERLQSMHRTSTEKMANAEREATHHKSKLATATKALQQAEAAHKHTTGELQRTRTSLQAVRATHQAELKKKEKEAERMVEKWSKLSDAQLKLGTVASGMLSVRAANADILEGTANDILGKGRSLVDTALEQAEEACKRLREENTELKNLIIDIANAVRKVLHKAVSEDPDDFDFPIPLGPIDLFPLGTPDAAFERLSTLLTSLRDAVTSLRSEPVPRRAVFSDSFPEDSRLRAEAQGRAHATEIDRLQETISALRSELDIIKTGSVSLSAGAQRPLSDEPLPSRKASTEERLPVAPTPAGGRDTETLDPVRSKLRNDDATLEDATLRLDAEKASFEAERAQFMEERLSWQAKIAFNTLPTIVTSDEHFPPELSAPASRRSPRKTKSKPKSPRHSPVKAASSKRSAFRRSSTKLSLGLGVGSSSNFVPSFETEVIPSSLLPTSFVLPPPSPHSRLPPRPDTLLSTMPEVPHAGPSTTPPYPEESATPADSPPLATPDPQTPPLAHRPFPMAKPFAPRMVHAYSPAKPSPLSRILMLADSPEGGAPPLAALDIMPPPDEDDSPLREKQVEKNAGRGPALVFTAPAPAPPKKSLAAAMETTKPAGVEKENTIKRRLKGPAHKAGGVARSQPAATAPAPARASVGTKSKLGVSSQLPAGKGGARRVPIDSAEAAPIGPGWRG</sequence>
<dbReference type="Proteomes" id="UP000814140">
    <property type="component" value="Unassembled WGS sequence"/>
</dbReference>
<dbReference type="EMBL" id="MU277231">
    <property type="protein sequence ID" value="KAI0058856.1"/>
    <property type="molecule type" value="Genomic_DNA"/>
</dbReference>
<comment type="caution">
    <text evidence="1">The sequence shown here is derived from an EMBL/GenBank/DDBJ whole genome shotgun (WGS) entry which is preliminary data.</text>
</comment>
<protein>
    <submittedName>
        <fullName evidence="1">Uncharacterized protein</fullName>
    </submittedName>
</protein>
<name>A0ACB8SSG9_9AGAM</name>
<proteinExistence type="predicted"/>
<organism evidence="1 2">
    <name type="scientific">Artomyces pyxidatus</name>
    <dbReference type="NCBI Taxonomy" id="48021"/>
    <lineage>
        <taxon>Eukaryota</taxon>
        <taxon>Fungi</taxon>
        <taxon>Dikarya</taxon>
        <taxon>Basidiomycota</taxon>
        <taxon>Agaricomycotina</taxon>
        <taxon>Agaricomycetes</taxon>
        <taxon>Russulales</taxon>
        <taxon>Auriscalpiaceae</taxon>
        <taxon>Artomyces</taxon>
    </lineage>
</organism>
<evidence type="ECO:0000313" key="1">
    <source>
        <dbReference type="EMBL" id="KAI0058856.1"/>
    </source>
</evidence>
<reference evidence="1" key="1">
    <citation type="submission" date="2021-03" db="EMBL/GenBank/DDBJ databases">
        <authorList>
            <consortium name="DOE Joint Genome Institute"/>
            <person name="Ahrendt S."/>
            <person name="Looney B.P."/>
            <person name="Miyauchi S."/>
            <person name="Morin E."/>
            <person name="Drula E."/>
            <person name="Courty P.E."/>
            <person name="Chicoki N."/>
            <person name="Fauchery L."/>
            <person name="Kohler A."/>
            <person name="Kuo A."/>
            <person name="Labutti K."/>
            <person name="Pangilinan J."/>
            <person name="Lipzen A."/>
            <person name="Riley R."/>
            <person name="Andreopoulos W."/>
            <person name="He G."/>
            <person name="Johnson J."/>
            <person name="Barry K.W."/>
            <person name="Grigoriev I.V."/>
            <person name="Nagy L."/>
            <person name="Hibbett D."/>
            <person name="Henrissat B."/>
            <person name="Matheny P.B."/>
            <person name="Labbe J."/>
            <person name="Martin F."/>
        </authorList>
    </citation>
    <scope>NUCLEOTIDE SEQUENCE</scope>
    <source>
        <strain evidence="1">HHB10654</strain>
    </source>
</reference>